<accession>A0A0R2M8R2</accession>
<dbReference type="Proteomes" id="UP000051783">
    <property type="component" value="Unassembled WGS sequence"/>
</dbReference>
<evidence type="ECO:0000313" key="3">
    <source>
        <dbReference type="Proteomes" id="UP000051783"/>
    </source>
</evidence>
<gene>
    <name evidence="2" type="ORF">IV64_GL001413</name>
</gene>
<sequence length="144" mass="16149">MKIIKNILISYAHGMVIFASVFYFMTAKPNGTMPLHWYFLNTLWSLSYLVAFPALRLLAPNFSKVRVKMTSLTTKSLNLDDTTRKNKSRLYHESISPVMNQLDIKGHSNNRDDGTSLAADMLLSGVFIAVSIPALLVVLIKKVS</sequence>
<dbReference type="AlphaFoldDB" id="A0A0R2M8R2"/>
<feature type="transmembrane region" description="Helical" evidence="1">
    <location>
        <begin position="117"/>
        <end position="140"/>
    </location>
</feature>
<evidence type="ECO:0000256" key="1">
    <source>
        <dbReference type="SAM" id="Phobius"/>
    </source>
</evidence>
<organism evidence="2 3">
    <name type="scientific">Lactiplantibacillus xiangfangensis</name>
    <dbReference type="NCBI Taxonomy" id="942150"/>
    <lineage>
        <taxon>Bacteria</taxon>
        <taxon>Bacillati</taxon>
        <taxon>Bacillota</taxon>
        <taxon>Bacilli</taxon>
        <taxon>Lactobacillales</taxon>
        <taxon>Lactobacillaceae</taxon>
        <taxon>Lactiplantibacillus</taxon>
    </lineage>
</organism>
<proteinExistence type="predicted"/>
<keyword evidence="1" id="KW-1133">Transmembrane helix</keyword>
<keyword evidence="1" id="KW-0472">Membrane</keyword>
<dbReference type="EMBL" id="JQCL01000103">
    <property type="protein sequence ID" value="KRO07491.1"/>
    <property type="molecule type" value="Genomic_DNA"/>
</dbReference>
<feature type="transmembrane region" description="Helical" evidence="1">
    <location>
        <begin position="37"/>
        <end position="59"/>
    </location>
</feature>
<dbReference type="RefSeq" id="WP_057707692.1">
    <property type="nucleotide sequence ID" value="NZ_OY725316.1"/>
</dbReference>
<reference evidence="2 3" key="1">
    <citation type="journal article" date="2015" name="Genome Announc.">
        <title>Expanding the biotechnology potential of lactobacilli through comparative genomics of 213 strains and associated genera.</title>
        <authorList>
            <person name="Sun Z."/>
            <person name="Harris H.M."/>
            <person name="McCann A."/>
            <person name="Guo C."/>
            <person name="Argimon S."/>
            <person name="Zhang W."/>
            <person name="Yang X."/>
            <person name="Jeffery I.B."/>
            <person name="Cooney J.C."/>
            <person name="Kagawa T.F."/>
            <person name="Liu W."/>
            <person name="Song Y."/>
            <person name="Salvetti E."/>
            <person name="Wrobel A."/>
            <person name="Rasinkangas P."/>
            <person name="Parkhill J."/>
            <person name="Rea M.C."/>
            <person name="O'Sullivan O."/>
            <person name="Ritari J."/>
            <person name="Douillard F.P."/>
            <person name="Paul Ross R."/>
            <person name="Yang R."/>
            <person name="Briner A.E."/>
            <person name="Felis G.E."/>
            <person name="de Vos W.M."/>
            <person name="Barrangou R."/>
            <person name="Klaenhammer T.R."/>
            <person name="Caufield P.W."/>
            <person name="Cui Y."/>
            <person name="Zhang H."/>
            <person name="O'Toole P.W."/>
        </authorList>
    </citation>
    <scope>NUCLEOTIDE SEQUENCE [LARGE SCALE GENOMIC DNA]</scope>
    <source>
        <strain evidence="2 3">LMG 26013</strain>
    </source>
</reference>
<protein>
    <submittedName>
        <fullName evidence="2">Uncharacterized protein</fullName>
    </submittedName>
</protein>
<evidence type="ECO:0000313" key="2">
    <source>
        <dbReference type="EMBL" id="KRO07491.1"/>
    </source>
</evidence>
<keyword evidence="1" id="KW-0812">Transmembrane</keyword>
<keyword evidence="3" id="KW-1185">Reference proteome</keyword>
<name>A0A0R2M8R2_9LACO</name>
<comment type="caution">
    <text evidence="2">The sequence shown here is derived from an EMBL/GenBank/DDBJ whole genome shotgun (WGS) entry which is preliminary data.</text>
</comment>
<dbReference type="PATRIC" id="fig|942150.3.peg.1456"/>
<feature type="transmembrane region" description="Helical" evidence="1">
    <location>
        <begin position="7"/>
        <end position="25"/>
    </location>
</feature>